<accession>A0ACC2TDB7</accession>
<reference evidence="1" key="1">
    <citation type="submission" date="2022-04" db="EMBL/GenBank/DDBJ databases">
        <title>Genome of the entomopathogenic fungus Entomophthora muscae.</title>
        <authorList>
            <person name="Elya C."/>
            <person name="Lovett B.R."/>
            <person name="Lee E."/>
            <person name="Macias A.M."/>
            <person name="Hajek A.E."/>
            <person name="De Bivort B.L."/>
            <person name="Kasson M.T."/>
            <person name="De Fine Licht H.H."/>
            <person name="Stajich J.E."/>
        </authorList>
    </citation>
    <scope>NUCLEOTIDE SEQUENCE</scope>
    <source>
        <strain evidence="1">Berkeley</strain>
    </source>
</reference>
<evidence type="ECO:0000313" key="1">
    <source>
        <dbReference type="EMBL" id="KAJ9072670.1"/>
    </source>
</evidence>
<evidence type="ECO:0000313" key="2">
    <source>
        <dbReference type="Proteomes" id="UP001165960"/>
    </source>
</evidence>
<sequence length="202" mass="22417">MAEKYISNRAKFDTMNERQRMMAGYPYHPSDPELVEGRKNARQLTHEFNTSEPGAKEERKAILRKLLGSFKGEKIFIEPFFRCDYGYNIHIGENLEANFNVVMLDCARIDIGDRVLIGPNVQIYTATHPVEADLRVEFEFAKPIKIGDDVWLGGNSTICPGVTIGNRVTVGAGAVVTKDVPDDVVVGGNPAKVIRHLAPPSC</sequence>
<protein>
    <submittedName>
        <fullName evidence="1">Uncharacterized protein</fullName>
    </submittedName>
</protein>
<name>A0ACC2TDB7_9FUNG</name>
<keyword evidence="2" id="KW-1185">Reference proteome</keyword>
<comment type="caution">
    <text evidence="1">The sequence shown here is derived from an EMBL/GenBank/DDBJ whole genome shotgun (WGS) entry which is preliminary data.</text>
</comment>
<organism evidence="1 2">
    <name type="scientific">Entomophthora muscae</name>
    <dbReference type="NCBI Taxonomy" id="34485"/>
    <lineage>
        <taxon>Eukaryota</taxon>
        <taxon>Fungi</taxon>
        <taxon>Fungi incertae sedis</taxon>
        <taxon>Zoopagomycota</taxon>
        <taxon>Entomophthoromycotina</taxon>
        <taxon>Entomophthoromycetes</taxon>
        <taxon>Entomophthorales</taxon>
        <taxon>Entomophthoraceae</taxon>
        <taxon>Entomophthora</taxon>
    </lineage>
</organism>
<dbReference type="Proteomes" id="UP001165960">
    <property type="component" value="Unassembled WGS sequence"/>
</dbReference>
<proteinExistence type="predicted"/>
<dbReference type="EMBL" id="QTSX02002977">
    <property type="protein sequence ID" value="KAJ9072670.1"/>
    <property type="molecule type" value="Genomic_DNA"/>
</dbReference>
<gene>
    <name evidence="1" type="ORF">DSO57_1024924</name>
</gene>